<reference evidence="2" key="2">
    <citation type="submission" date="2018-03" db="EMBL/GenBank/DDBJ databases">
        <authorList>
            <person name="Keele B.F."/>
        </authorList>
    </citation>
    <scope>NUCLEOTIDE SEQUENCE</scope>
    <source>
        <strain evidence="2">SNUC 4143</strain>
        <strain evidence="1">SNUC 761</strain>
    </source>
</reference>
<evidence type="ECO:0000313" key="2">
    <source>
        <dbReference type="EMBL" id="PTF14461.1"/>
    </source>
</evidence>
<dbReference type="Proteomes" id="UP000243350">
    <property type="component" value="Unassembled WGS sequence"/>
</dbReference>
<comment type="caution">
    <text evidence="2">The sequence shown here is derived from an EMBL/GenBank/DDBJ whole genome shotgun (WGS) entry which is preliminary data.</text>
</comment>
<evidence type="ECO:0000313" key="4">
    <source>
        <dbReference type="Proteomes" id="UP000243350"/>
    </source>
</evidence>
<dbReference type="EMBL" id="PYZL01000142">
    <property type="protein sequence ID" value="PTE70244.1"/>
    <property type="molecule type" value="Genomic_DNA"/>
</dbReference>
<dbReference type="RefSeq" id="WP_107506445.1">
    <property type="nucleotide sequence ID" value="NZ_CP130489.1"/>
</dbReference>
<dbReference type="AlphaFoldDB" id="A0A2T4KY22"/>
<proteinExistence type="predicted"/>
<accession>A0A2T4KY22</accession>
<reference evidence="3 4" key="1">
    <citation type="journal article" date="2016" name="Front. Microbiol.">
        <title>Comprehensive Phylogenetic Analysis of Bovine Non-aureus Staphylococci Species Based on Whole-Genome Sequencing.</title>
        <authorList>
            <person name="Naushad S."/>
            <person name="Barkema H.W."/>
            <person name="Luby C."/>
            <person name="Condas L.A."/>
            <person name="Nobrega D.B."/>
            <person name="Carson D.A."/>
            <person name="De Buck J."/>
        </authorList>
    </citation>
    <scope>NUCLEOTIDE SEQUENCE [LARGE SCALE GENOMIC DNA]</scope>
    <source>
        <strain evidence="2 4">SNUC 4143</strain>
        <strain evidence="1 3">SNUC 761</strain>
    </source>
</reference>
<evidence type="ECO:0000313" key="1">
    <source>
        <dbReference type="EMBL" id="PTE70244.1"/>
    </source>
</evidence>
<dbReference type="Proteomes" id="UP000242547">
    <property type="component" value="Unassembled WGS sequence"/>
</dbReference>
<protein>
    <submittedName>
        <fullName evidence="2">LSM domain protein</fullName>
    </submittedName>
</protein>
<name>A0A2T4KY22_9STAP</name>
<organism evidence="2 4">
    <name type="scientific">Staphylococcus devriesei</name>
    <dbReference type="NCBI Taxonomy" id="586733"/>
    <lineage>
        <taxon>Bacteria</taxon>
        <taxon>Bacillati</taxon>
        <taxon>Bacillota</taxon>
        <taxon>Bacilli</taxon>
        <taxon>Bacillales</taxon>
        <taxon>Staphylococcaceae</taxon>
        <taxon>Staphylococcus</taxon>
    </lineage>
</organism>
<sequence>MKLWTYIGEKVVIDFIDGQRIIGKVTNFDDRFDNESGEDSIHLAVRDLLYDIDESEIENIKIISA</sequence>
<evidence type="ECO:0000313" key="3">
    <source>
        <dbReference type="Proteomes" id="UP000242547"/>
    </source>
</evidence>
<dbReference type="EMBL" id="PYZH01000041">
    <property type="protein sequence ID" value="PTF14461.1"/>
    <property type="molecule type" value="Genomic_DNA"/>
</dbReference>
<gene>
    <name evidence="1" type="ORF">BUY44_11415</name>
    <name evidence="2" type="ORF">BUY48_07550</name>
</gene>